<evidence type="ECO:0000313" key="4">
    <source>
        <dbReference type="Proteomes" id="UP000615234"/>
    </source>
</evidence>
<sequence length="255" mass="29703">METKNIILELRTKRGMSQDELAEKIMVTRQAVSRWENGETIPNTDTLKLLSKEFDVSINTLLGEPRKLICQCCGMPLEDDTIIGHNSDGSLNEDYCKWCYADGTYTYSDMDELIDVCVKHMVDENVTENQARSYMKELLPKLDYWKRYEELSDDGQFDQFKKKLIREINDLHVEGLPELKRLNALVGEYVNLEYRLPNGEKVKFLDDRKTYLGNQLECEFGGDRYFGVLADMDFILISTYEAQGKDPELIIYKKR</sequence>
<dbReference type="EMBL" id="JACOOX010000003">
    <property type="protein sequence ID" value="MBC5662634.1"/>
    <property type="molecule type" value="Genomic_DNA"/>
</dbReference>
<dbReference type="Pfam" id="PF12674">
    <property type="entry name" value="Zn_ribbon_2"/>
    <property type="match status" value="1"/>
</dbReference>
<dbReference type="AlphaFoldDB" id="A0A8I0DTP8"/>
<dbReference type="CDD" id="cd00093">
    <property type="entry name" value="HTH_XRE"/>
    <property type="match status" value="1"/>
</dbReference>
<dbReference type="SUPFAM" id="SSF47413">
    <property type="entry name" value="lambda repressor-like DNA-binding domains"/>
    <property type="match status" value="1"/>
</dbReference>
<reference evidence="3 4" key="1">
    <citation type="submission" date="2020-08" db="EMBL/GenBank/DDBJ databases">
        <title>Genome public.</title>
        <authorList>
            <person name="Liu C."/>
            <person name="Sun Q."/>
        </authorList>
    </citation>
    <scope>NUCLEOTIDE SEQUENCE [LARGE SCALE GENOMIC DNA]</scope>
    <source>
        <strain evidence="3 4">NSJ-10</strain>
    </source>
</reference>
<dbReference type="SMART" id="SM00530">
    <property type="entry name" value="HTH_XRE"/>
    <property type="match status" value="1"/>
</dbReference>
<evidence type="ECO:0000256" key="1">
    <source>
        <dbReference type="ARBA" id="ARBA00023125"/>
    </source>
</evidence>
<dbReference type="RefSeq" id="WP_118483743.1">
    <property type="nucleotide sequence ID" value="NZ_JACOOX010000003.1"/>
</dbReference>
<dbReference type="PROSITE" id="PS50943">
    <property type="entry name" value="HTH_CROC1"/>
    <property type="match status" value="1"/>
</dbReference>
<feature type="domain" description="HTH cro/C1-type" evidence="2">
    <location>
        <begin position="7"/>
        <end position="61"/>
    </location>
</feature>
<keyword evidence="4" id="KW-1185">Reference proteome</keyword>
<proteinExistence type="predicted"/>
<protein>
    <submittedName>
        <fullName evidence="3">Helix-turn-helix domain-containing protein</fullName>
    </submittedName>
</protein>
<dbReference type="Gene3D" id="1.10.260.40">
    <property type="entry name" value="lambda repressor-like DNA-binding domains"/>
    <property type="match status" value="1"/>
</dbReference>
<keyword evidence="1" id="KW-0238">DNA-binding</keyword>
<evidence type="ECO:0000259" key="2">
    <source>
        <dbReference type="PROSITE" id="PS50943"/>
    </source>
</evidence>
<dbReference type="PANTHER" id="PTHR46558">
    <property type="entry name" value="TRACRIPTIONAL REGULATORY PROTEIN-RELATED-RELATED"/>
    <property type="match status" value="1"/>
</dbReference>
<dbReference type="Pfam" id="PF01381">
    <property type="entry name" value="HTH_3"/>
    <property type="match status" value="1"/>
</dbReference>
<accession>A0A8I0DTP8</accession>
<evidence type="ECO:0000313" key="3">
    <source>
        <dbReference type="EMBL" id="MBC5662634.1"/>
    </source>
</evidence>
<dbReference type="GO" id="GO:0003677">
    <property type="term" value="F:DNA binding"/>
    <property type="evidence" value="ECO:0007669"/>
    <property type="project" value="UniProtKB-KW"/>
</dbReference>
<dbReference type="InterPro" id="IPR010982">
    <property type="entry name" value="Lambda_DNA-bd_dom_sf"/>
</dbReference>
<dbReference type="InterPro" id="IPR025868">
    <property type="entry name" value="Zn_ribbon_dom_put"/>
</dbReference>
<dbReference type="Proteomes" id="UP000615234">
    <property type="component" value="Unassembled WGS sequence"/>
</dbReference>
<name>A0A8I0DTP8_9FIRM</name>
<comment type="caution">
    <text evidence="3">The sequence shown here is derived from an EMBL/GenBank/DDBJ whole genome shotgun (WGS) entry which is preliminary data.</text>
</comment>
<dbReference type="PANTHER" id="PTHR46558:SF11">
    <property type="entry name" value="HTH-TYPE TRANSCRIPTIONAL REGULATOR XRE"/>
    <property type="match status" value="1"/>
</dbReference>
<dbReference type="InterPro" id="IPR001387">
    <property type="entry name" value="Cro/C1-type_HTH"/>
</dbReference>
<gene>
    <name evidence="3" type="ORF">H8S09_06945</name>
</gene>
<organism evidence="3 4">
    <name type="scientific">Coprococcus hominis</name>
    <name type="common">ex Liu et al. 2022</name>
    <dbReference type="NCBI Taxonomy" id="2763039"/>
    <lineage>
        <taxon>Bacteria</taxon>
        <taxon>Bacillati</taxon>
        <taxon>Bacillota</taxon>
        <taxon>Clostridia</taxon>
        <taxon>Lachnospirales</taxon>
        <taxon>Lachnospiraceae</taxon>
        <taxon>Coprococcus</taxon>
    </lineage>
</organism>